<name>A0A2N5XTK3_9HYPH</name>
<dbReference type="Proteomes" id="UP000234881">
    <property type="component" value="Unassembled WGS sequence"/>
</dbReference>
<accession>A0A2N5XTK3</accession>
<gene>
    <name evidence="1" type="ORF">C0081_07820</name>
</gene>
<organism evidence="1 2">
    <name type="scientific">Cohaesibacter celericrescens</name>
    <dbReference type="NCBI Taxonomy" id="2067669"/>
    <lineage>
        <taxon>Bacteria</taxon>
        <taxon>Pseudomonadati</taxon>
        <taxon>Pseudomonadota</taxon>
        <taxon>Alphaproteobacteria</taxon>
        <taxon>Hyphomicrobiales</taxon>
        <taxon>Cohaesibacteraceae</taxon>
    </lineage>
</organism>
<dbReference type="EMBL" id="PKUQ01000015">
    <property type="protein sequence ID" value="PLW77777.1"/>
    <property type="molecule type" value="Genomic_DNA"/>
</dbReference>
<comment type="caution">
    <text evidence="1">The sequence shown here is derived from an EMBL/GenBank/DDBJ whole genome shotgun (WGS) entry which is preliminary data.</text>
</comment>
<reference evidence="1 2" key="1">
    <citation type="submission" date="2018-01" db="EMBL/GenBank/DDBJ databases">
        <title>The draft genome sequence of Cohaesibacter sp. H1304.</title>
        <authorList>
            <person name="Wang N.-N."/>
            <person name="Du Z.-J."/>
        </authorList>
    </citation>
    <scope>NUCLEOTIDE SEQUENCE [LARGE SCALE GENOMIC DNA]</scope>
    <source>
        <strain evidence="1 2">H1304</strain>
    </source>
</reference>
<evidence type="ECO:0000313" key="1">
    <source>
        <dbReference type="EMBL" id="PLW77777.1"/>
    </source>
</evidence>
<protein>
    <submittedName>
        <fullName evidence="1">Uncharacterized protein</fullName>
    </submittedName>
</protein>
<proteinExistence type="predicted"/>
<dbReference type="AlphaFoldDB" id="A0A2N5XTK3"/>
<sequence>MGFNWLNWQMQPMRATELRADDGLAVHGPSKSLRIRLYFLHPRKNLNHKSNKELHKNANYCIILH</sequence>
<evidence type="ECO:0000313" key="2">
    <source>
        <dbReference type="Proteomes" id="UP000234881"/>
    </source>
</evidence>
<keyword evidence="2" id="KW-1185">Reference proteome</keyword>